<dbReference type="Gene3D" id="3.40.630.30">
    <property type="match status" value="1"/>
</dbReference>
<name>A0A9D1SJG7_9FIRM</name>
<dbReference type="CDD" id="cd04301">
    <property type="entry name" value="NAT_SF"/>
    <property type="match status" value="1"/>
</dbReference>
<keyword evidence="2" id="KW-0012">Acyltransferase</keyword>
<dbReference type="PANTHER" id="PTHR43800">
    <property type="entry name" value="PEPTIDYL-LYSINE N-ACETYLTRANSFERASE YJAB"/>
    <property type="match status" value="1"/>
</dbReference>
<dbReference type="PROSITE" id="PS51186">
    <property type="entry name" value="GNAT"/>
    <property type="match status" value="1"/>
</dbReference>
<evidence type="ECO:0000256" key="2">
    <source>
        <dbReference type="ARBA" id="ARBA00023315"/>
    </source>
</evidence>
<dbReference type="GO" id="GO:0016747">
    <property type="term" value="F:acyltransferase activity, transferring groups other than amino-acyl groups"/>
    <property type="evidence" value="ECO:0007669"/>
    <property type="project" value="InterPro"/>
</dbReference>
<reference evidence="4" key="2">
    <citation type="journal article" date="2021" name="PeerJ">
        <title>Extensive microbial diversity within the chicken gut microbiome revealed by metagenomics and culture.</title>
        <authorList>
            <person name="Gilroy R."/>
            <person name="Ravi A."/>
            <person name="Getino M."/>
            <person name="Pursley I."/>
            <person name="Horton D.L."/>
            <person name="Alikhan N.F."/>
            <person name="Baker D."/>
            <person name="Gharbi K."/>
            <person name="Hall N."/>
            <person name="Watson M."/>
            <person name="Adriaenssens E.M."/>
            <person name="Foster-Nyarko E."/>
            <person name="Jarju S."/>
            <person name="Secka A."/>
            <person name="Antonio M."/>
            <person name="Oren A."/>
            <person name="Chaudhuri R.R."/>
            <person name="La Ragione R."/>
            <person name="Hildebrand F."/>
            <person name="Pallen M.J."/>
        </authorList>
    </citation>
    <scope>NUCLEOTIDE SEQUENCE</scope>
    <source>
        <strain evidence="4">9366</strain>
    </source>
</reference>
<evidence type="ECO:0000313" key="4">
    <source>
        <dbReference type="EMBL" id="HIU62734.1"/>
    </source>
</evidence>
<dbReference type="Pfam" id="PF13673">
    <property type="entry name" value="Acetyltransf_10"/>
    <property type="match status" value="1"/>
</dbReference>
<keyword evidence="1" id="KW-0808">Transferase</keyword>
<dbReference type="InterPro" id="IPR000182">
    <property type="entry name" value="GNAT_dom"/>
</dbReference>
<dbReference type="AlphaFoldDB" id="A0A9D1SJG7"/>
<evidence type="ECO:0000259" key="3">
    <source>
        <dbReference type="PROSITE" id="PS51186"/>
    </source>
</evidence>
<organism evidence="4 5">
    <name type="scientific">Candidatus Caccalectryoclostridium excrementigallinarum</name>
    <dbReference type="NCBI Taxonomy" id="2840710"/>
    <lineage>
        <taxon>Bacteria</taxon>
        <taxon>Bacillati</taxon>
        <taxon>Bacillota</taxon>
        <taxon>Clostridia</taxon>
        <taxon>Christensenellales</taxon>
        <taxon>Christensenellaceae</taxon>
        <taxon>Christensenellaceae incertae sedis</taxon>
        <taxon>Candidatus Caccalectryoclostridium</taxon>
    </lineage>
</organism>
<protein>
    <submittedName>
        <fullName evidence="4">GNAT family N-acetyltransferase</fullName>
    </submittedName>
</protein>
<sequence>MRQKSRRKLEMLFVAADKRGRGIGKELLQCAIDEHAVNELTVNEQNSRAIGFYEHMGFKGYARSDTDERGGPYPILFLKKI</sequence>
<proteinExistence type="predicted"/>
<dbReference type="InterPro" id="IPR016181">
    <property type="entry name" value="Acyl_CoA_acyltransferase"/>
</dbReference>
<dbReference type="EMBL" id="DVNJ01000016">
    <property type="protein sequence ID" value="HIU62734.1"/>
    <property type="molecule type" value="Genomic_DNA"/>
</dbReference>
<dbReference type="PANTHER" id="PTHR43800:SF1">
    <property type="entry name" value="PEPTIDYL-LYSINE N-ACETYLTRANSFERASE YJAB"/>
    <property type="match status" value="1"/>
</dbReference>
<feature type="domain" description="N-acetyltransferase" evidence="3">
    <location>
        <begin position="1"/>
        <end position="81"/>
    </location>
</feature>
<accession>A0A9D1SJG7</accession>
<evidence type="ECO:0000256" key="1">
    <source>
        <dbReference type="ARBA" id="ARBA00022679"/>
    </source>
</evidence>
<reference evidence="4" key="1">
    <citation type="submission" date="2020-10" db="EMBL/GenBank/DDBJ databases">
        <authorList>
            <person name="Gilroy R."/>
        </authorList>
    </citation>
    <scope>NUCLEOTIDE SEQUENCE</scope>
    <source>
        <strain evidence="4">9366</strain>
    </source>
</reference>
<gene>
    <name evidence="4" type="ORF">IAB07_03060</name>
</gene>
<evidence type="ECO:0000313" key="5">
    <source>
        <dbReference type="Proteomes" id="UP000824145"/>
    </source>
</evidence>
<comment type="caution">
    <text evidence="4">The sequence shown here is derived from an EMBL/GenBank/DDBJ whole genome shotgun (WGS) entry which is preliminary data.</text>
</comment>
<dbReference type="SUPFAM" id="SSF55729">
    <property type="entry name" value="Acyl-CoA N-acyltransferases (Nat)"/>
    <property type="match status" value="1"/>
</dbReference>
<dbReference type="Proteomes" id="UP000824145">
    <property type="component" value="Unassembled WGS sequence"/>
</dbReference>